<evidence type="ECO:0008006" key="3">
    <source>
        <dbReference type="Google" id="ProtNLM"/>
    </source>
</evidence>
<organism evidence="1 2">
    <name type="scientific">Desulfobacter postgatei 2ac9</name>
    <dbReference type="NCBI Taxonomy" id="879212"/>
    <lineage>
        <taxon>Bacteria</taxon>
        <taxon>Pseudomonadati</taxon>
        <taxon>Thermodesulfobacteriota</taxon>
        <taxon>Desulfobacteria</taxon>
        <taxon>Desulfobacterales</taxon>
        <taxon>Desulfobacteraceae</taxon>
        <taxon>Desulfobacter</taxon>
    </lineage>
</organism>
<gene>
    <name evidence="1" type="ORF">DespoDRAFT_01860</name>
</gene>
<dbReference type="STRING" id="879212.DespoDRAFT_01860"/>
<protein>
    <recommendedName>
        <fullName evidence="3">Tetratricopeptide repeat protein</fullName>
    </recommendedName>
</protein>
<reference evidence="1 2" key="1">
    <citation type="submission" date="2011-09" db="EMBL/GenBank/DDBJ databases">
        <authorList>
            <consortium name="US DOE Joint Genome Institute (JGI-PGF)"/>
            <person name="Lucas S."/>
            <person name="Han J."/>
            <person name="Lapidus A."/>
            <person name="Cheng J.-F."/>
            <person name="Goodwin L."/>
            <person name="Pitluck S."/>
            <person name="Peters L."/>
            <person name="Land M.L."/>
            <person name="Hauser L."/>
            <person name="Orellana R."/>
            <person name="Lovley D."/>
            <person name="Woyke T.J."/>
        </authorList>
    </citation>
    <scope>NUCLEOTIDE SEQUENCE [LARGE SCALE GENOMIC DNA]</scope>
    <source>
        <strain evidence="1 2">2ac9</strain>
    </source>
</reference>
<evidence type="ECO:0000313" key="1">
    <source>
        <dbReference type="EMBL" id="EIM63770.1"/>
    </source>
</evidence>
<keyword evidence="2" id="KW-1185">Reference proteome</keyword>
<dbReference type="SUPFAM" id="SSF48452">
    <property type="entry name" value="TPR-like"/>
    <property type="match status" value="1"/>
</dbReference>
<sequence>MAKKRNSIDVILKRAEKLFETGNYLLAEKEFKKAKHKDNSPEIEEKLAICLKHTQGLKGEEWVKKGQKAESRNDLSGALSCFKEAEALLHEAWLRDKIRDLEQSLLGGEMVARAETAVRNKDYQAAADLYATLGQIHKKETYLSDSAVCLVKGNMFDQAIELFTSLNSLDDAAHYHFGYALAKQGRYIDALGQWEMIDSGDAAFVSQQHQVLDFAVEQLNASMNAGSDINGILADAGRLLNGKSVHGNDRLVKGLGVLSDYCRLSLARPLWETGDYGAVATLLESMIFKQDPAIIVLSALTYYHLAETQAEYTRPMADYWLTAVYSSDLAKAVGDDPGKLDKVRQRLIRMAENRINTMAGSDDLNGAVATHFDMDKALMADLLAISGDLQESHSVPWISTPCFSKRYGLSDAVLAMIRENRDYFRDEEHYLSTGACYSRIGESFYALKTVSAKEAFNRLESMDAADSTDEFTNYARGLIRFEYGKFVLENGEKNFLDYFDSAAGLFETVPGVEKKFSQQMMQYDGRHLFEYESLLGFLYKLRPSGPISEAYSFFMGQAALEKFNRGKINNKQCLVALEKALDVDPGNEYVIHLKEQIAIVLEMDALYSAMNKRKMGKAVALATKSPFPELRDKFFEFIEQMMEQIEESGLEKHYHIAELNDLRNSCMAVDPLHPIIDTLEMKIHLLGD</sequence>
<dbReference type="HOGENOM" id="CLU_399946_0_0_7"/>
<dbReference type="AlphaFoldDB" id="I5B2Q7"/>
<dbReference type="Gene3D" id="1.25.40.10">
    <property type="entry name" value="Tetratricopeptide repeat domain"/>
    <property type="match status" value="1"/>
</dbReference>
<accession>I5B2Q7</accession>
<reference evidence="1 2" key="2">
    <citation type="submission" date="2012-02" db="EMBL/GenBank/DDBJ databases">
        <title>Improved High-Quality Draft sequence of Desulfobacter postgatei 2ac9.</title>
        <authorList>
            <consortium name="US DOE Joint Genome Institute"/>
            <person name="Lucas S."/>
            <person name="Han J."/>
            <person name="Lapidus A."/>
            <person name="Cheng J.-F."/>
            <person name="Goodwin L."/>
            <person name="Pitluck S."/>
            <person name="Peters L."/>
            <person name="Ovchinnikova G."/>
            <person name="Held B."/>
            <person name="Detter J.C."/>
            <person name="Han C."/>
            <person name="Tapia R."/>
            <person name="Land M."/>
            <person name="Hauser L."/>
            <person name="Kyrpides N."/>
            <person name="Ivanova N."/>
            <person name="Pagani I."/>
            <person name="Orellana R."/>
            <person name="Lovley D."/>
            <person name="Woyke T."/>
        </authorList>
    </citation>
    <scope>NUCLEOTIDE SEQUENCE [LARGE SCALE GENOMIC DNA]</scope>
    <source>
        <strain evidence="1 2">2ac9</strain>
    </source>
</reference>
<name>I5B2Q7_9BACT</name>
<dbReference type="EMBL" id="CM001488">
    <property type="protein sequence ID" value="EIM63770.1"/>
    <property type="molecule type" value="Genomic_DNA"/>
</dbReference>
<dbReference type="RefSeq" id="WP_004073042.1">
    <property type="nucleotide sequence ID" value="NZ_CM001488.1"/>
</dbReference>
<dbReference type="Proteomes" id="UP000005778">
    <property type="component" value="Chromosome"/>
</dbReference>
<dbReference type="InterPro" id="IPR011990">
    <property type="entry name" value="TPR-like_helical_dom_sf"/>
</dbReference>
<proteinExistence type="predicted"/>
<dbReference type="OrthoDB" id="5418904at2"/>
<evidence type="ECO:0000313" key="2">
    <source>
        <dbReference type="Proteomes" id="UP000005778"/>
    </source>
</evidence>